<reference evidence="8" key="2">
    <citation type="submission" date="2025-08" db="UniProtKB">
        <authorList>
            <consortium name="RefSeq"/>
        </authorList>
    </citation>
    <scope>IDENTIFICATION</scope>
    <source>
        <tissue evidence="8">Leaves</tissue>
    </source>
</reference>
<organism evidence="7 8">
    <name type="scientific">Coffea arabica</name>
    <name type="common">Arabian coffee</name>
    <dbReference type="NCBI Taxonomy" id="13443"/>
    <lineage>
        <taxon>Eukaryota</taxon>
        <taxon>Viridiplantae</taxon>
        <taxon>Streptophyta</taxon>
        <taxon>Embryophyta</taxon>
        <taxon>Tracheophyta</taxon>
        <taxon>Spermatophyta</taxon>
        <taxon>Magnoliopsida</taxon>
        <taxon>eudicotyledons</taxon>
        <taxon>Gunneridae</taxon>
        <taxon>Pentapetalae</taxon>
        <taxon>asterids</taxon>
        <taxon>lamiids</taxon>
        <taxon>Gentianales</taxon>
        <taxon>Rubiaceae</taxon>
        <taxon>Ixoroideae</taxon>
        <taxon>Gardenieae complex</taxon>
        <taxon>Bertiereae - Coffeeae clade</taxon>
        <taxon>Coffeeae</taxon>
        <taxon>Coffea</taxon>
    </lineage>
</organism>
<keyword evidence="7" id="KW-1185">Reference proteome</keyword>
<evidence type="ECO:0000256" key="6">
    <source>
        <dbReference type="SAM" id="MobiDB-lite"/>
    </source>
</evidence>
<protein>
    <submittedName>
        <fullName evidence="8">Zinc finger BED domain-containing protein DAYSLEEPER-like</fullName>
    </submittedName>
</protein>
<evidence type="ECO:0000256" key="1">
    <source>
        <dbReference type="ARBA" id="ARBA00004123"/>
    </source>
</evidence>
<dbReference type="SMART" id="SM00614">
    <property type="entry name" value="ZnF_BED"/>
    <property type="match status" value="1"/>
</dbReference>
<evidence type="ECO:0000256" key="4">
    <source>
        <dbReference type="ARBA" id="ARBA00022833"/>
    </source>
</evidence>
<dbReference type="PANTHER" id="PTHR46481:SF10">
    <property type="entry name" value="ZINC FINGER BED DOMAIN-CONTAINING PROTEIN 39"/>
    <property type="match status" value="1"/>
</dbReference>
<comment type="subcellular location">
    <subcellularLocation>
        <location evidence="1">Nucleus</location>
    </subcellularLocation>
</comment>
<evidence type="ECO:0000313" key="7">
    <source>
        <dbReference type="Proteomes" id="UP001652660"/>
    </source>
</evidence>
<dbReference type="RefSeq" id="XP_071926097.1">
    <property type="nucleotide sequence ID" value="XM_072069996.1"/>
</dbReference>
<keyword evidence="5" id="KW-0539">Nucleus</keyword>
<keyword evidence="3" id="KW-0863">Zinc-finger</keyword>
<accession>A0ABM4W2T9</accession>
<dbReference type="SUPFAM" id="SSF53098">
    <property type="entry name" value="Ribonuclease H-like"/>
    <property type="match status" value="1"/>
</dbReference>
<dbReference type="Proteomes" id="UP001652660">
    <property type="component" value="Chromosome 1e"/>
</dbReference>
<evidence type="ECO:0000256" key="5">
    <source>
        <dbReference type="ARBA" id="ARBA00023242"/>
    </source>
</evidence>
<evidence type="ECO:0000256" key="3">
    <source>
        <dbReference type="ARBA" id="ARBA00022771"/>
    </source>
</evidence>
<keyword evidence="2" id="KW-0479">Metal-binding</keyword>
<proteinExistence type="predicted"/>
<gene>
    <name evidence="8" type="primary">LOC140016471</name>
</gene>
<evidence type="ECO:0000256" key="2">
    <source>
        <dbReference type="ARBA" id="ARBA00022723"/>
    </source>
</evidence>
<keyword evidence="4" id="KW-0862">Zinc</keyword>
<dbReference type="InterPro" id="IPR052035">
    <property type="entry name" value="ZnF_BED_domain_contain"/>
</dbReference>
<sequence>MSGPLEVSSSPHVSIADSSAPLMLDSSIFVSDENPENDVIASESDSGRVNIEIEQGATGGQNVQQGEEDAGDSEFHMPKRCKTFESRDDFQEFTEDGLHYAICLHCGKKLCRGKTKQTTSMLRHRYSCPSVPALHSDKFDVEKLREAIAHWILMHEHPFTIVEEEGFNIMLKHGMPKWQKISHSTVKNDCVQVYELERKKLKNLLRRVQKVSLTIDMWKSKNQKIEYMVLTGHWIDANWKLQKKDDNASNSDAAVRLLKHDLGKSNKLLGGGKLFHVPCCAHVFNLMVQDGLSEIVDIIENIRDSVEFVNWYDERALLFAGIAEQLQISGKKMLLDCRTRWNSTYEMLSCTLKFKEVFSRFQDREPHYDFCPSSEDWEKVEKVYTILEKF</sequence>
<name>A0ABM4W2T9_COFAR</name>
<dbReference type="InterPro" id="IPR012337">
    <property type="entry name" value="RNaseH-like_sf"/>
</dbReference>
<reference evidence="7" key="1">
    <citation type="journal article" date="2025" name="Foods">
        <title>Unveiling the Microbial Signatures of Arabica Coffee Cherries: Insights into Ripeness Specific Diversity, Functional Traits, and Implications for Quality and Safety.</title>
        <authorList>
            <consortium name="RefSeq"/>
            <person name="Tenea G.N."/>
            <person name="Cifuentes V."/>
            <person name="Reyes P."/>
            <person name="Cevallos-Vallejos M."/>
        </authorList>
    </citation>
    <scope>NUCLEOTIDE SEQUENCE [LARGE SCALE GENOMIC DNA]</scope>
</reference>
<feature type="region of interest" description="Disordered" evidence="6">
    <location>
        <begin position="55"/>
        <end position="75"/>
    </location>
</feature>
<dbReference type="PANTHER" id="PTHR46481">
    <property type="entry name" value="ZINC FINGER BED DOMAIN-CONTAINING PROTEIN 4"/>
    <property type="match status" value="1"/>
</dbReference>
<dbReference type="GeneID" id="140016471"/>
<evidence type="ECO:0000313" key="8">
    <source>
        <dbReference type="RefSeq" id="XP_071926097.1"/>
    </source>
</evidence>